<feature type="region of interest" description="Disordered" evidence="1">
    <location>
        <begin position="86"/>
        <end position="114"/>
    </location>
</feature>
<dbReference type="PROSITE" id="PS01159">
    <property type="entry name" value="WW_DOMAIN_1"/>
    <property type="match status" value="1"/>
</dbReference>
<dbReference type="STRING" id="694270.A0A395RJX1"/>
<keyword evidence="4" id="KW-1185">Reference proteome</keyword>
<evidence type="ECO:0000259" key="2">
    <source>
        <dbReference type="PROSITE" id="PS01159"/>
    </source>
</evidence>
<evidence type="ECO:0000256" key="1">
    <source>
        <dbReference type="SAM" id="MobiDB-lite"/>
    </source>
</evidence>
<reference evidence="3 4" key="1">
    <citation type="journal article" date="2018" name="PLoS Pathog.">
        <title>Evolution of structural diversity of trichothecenes, a family of toxins produced by plant pathogenic and entomopathogenic fungi.</title>
        <authorList>
            <person name="Proctor R.H."/>
            <person name="McCormick S.P."/>
            <person name="Kim H.S."/>
            <person name="Cardoza R.E."/>
            <person name="Stanley A.M."/>
            <person name="Lindo L."/>
            <person name="Kelly A."/>
            <person name="Brown D.W."/>
            <person name="Lee T."/>
            <person name="Vaughan M.M."/>
            <person name="Alexander N.J."/>
            <person name="Busman M."/>
            <person name="Gutierrez S."/>
        </authorList>
    </citation>
    <scope>NUCLEOTIDE SEQUENCE [LARGE SCALE GENOMIC DNA]</scope>
    <source>
        <strain evidence="3 4">NRRL 20695</strain>
    </source>
</reference>
<evidence type="ECO:0000313" key="3">
    <source>
        <dbReference type="EMBL" id="RGP60428.1"/>
    </source>
</evidence>
<dbReference type="SUPFAM" id="SSF48208">
    <property type="entry name" value="Six-hairpin glycosidases"/>
    <property type="match status" value="1"/>
</dbReference>
<feature type="domain" description="WW" evidence="2">
    <location>
        <begin position="623"/>
        <end position="649"/>
    </location>
</feature>
<comment type="caution">
    <text evidence="3">The sequence shown here is derived from an EMBL/GenBank/DDBJ whole genome shotgun (WGS) entry which is preliminary data.</text>
</comment>
<dbReference type="AlphaFoldDB" id="A0A395RJX1"/>
<proteinExistence type="predicted"/>
<sequence>MSGEDATRRFTKAMHRVYGDFDNTHVQSWTPPDDPGAGGHKGRYLWTDAFGVVNFITLYGQTTDDKYLSLAKRLVQTVHEILGRTRDGSSRLPGATDKEPLKGGLRIGKEDAEGSDGDGQYHHYLTLWMFALNRLSLATQDSSLNDLAIQLAKAIHPNFCFESPNRLKLVWKLSTDMQKVLVPNEGHLDAVTGFVIYRMLQETAVKQGEKDQQLKKEISDYEKLMKRAPLSPSSDALDLGMGLWISHFYHGEEWSQSYIHKALGTASSLLDEKTSHNNGNPSKRLAFREFGACLGVHCVEPDEDLKRKVDNLVKFWEDFIHQHDDGGLDPISQVMYAAAIIPGVNLSCASRKNMPNGIDDIFGDVASEELFSPENGLFLHVDTKDALNKGLVASPLFIVGGLLRRPGLFSALCSFTLCSLLFSALLYCRLASSHLISSHLIVSQCLITLKRPKPLILPSESPGMPLDLVLLALVAVVEVAVAVVVMEMMECGYAGHRNKDCPWKNTPRHQIRQERQEAPAGSSAPPPAPPPVVPVFDLIWDASRGMHYLEPISDFNSAPAPALVPAPVPIPVPVLVPAPAPAPAPAPETTDFAVARILPRDHPRAWPALVPEPRDRPHARLGWSVHWSPYFGRSYWCKFLGGATSWEEPTEN</sequence>
<evidence type="ECO:0000313" key="4">
    <source>
        <dbReference type="Proteomes" id="UP000266234"/>
    </source>
</evidence>
<protein>
    <submittedName>
        <fullName evidence="3">L-ascorbic acid binding</fullName>
    </submittedName>
</protein>
<dbReference type="InterPro" id="IPR001202">
    <property type="entry name" value="WW_dom"/>
</dbReference>
<organism evidence="3 4">
    <name type="scientific">Fusarium longipes</name>
    <dbReference type="NCBI Taxonomy" id="694270"/>
    <lineage>
        <taxon>Eukaryota</taxon>
        <taxon>Fungi</taxon>
        <taxon>Dikarya</taxon>
        <taxon>Ascomycota</taxon>
        <taxon>Pezizomycotina</taxon>
        <taxon>Sordariomycetes</taxon>
        <taxon>Hypocreomycetidae</taxon>
        <taxon>Hypocreales</taxon>
        <taxon>Nectriaceae</taxon>
        <taxon>Fusarium</taxon>
    </lineage>
</organism>
<gene>
    <name evidence="3" type="ORF">FLONG3_10894</name>
</gene>
<dbReference type="OrthoDB" id="302966at2759"/>
<name>A0A395RJX1_9HYPO</name>
<feature type="compositionally biased region" description="Basic and acidic residues" evidence="1">
    <location>
        <begin position="96"/>
        <end position="112"/>
    </location>
</feature>
<feature type="region of interest" description="Disordered" evidence="1">
    <location>
        <begin position="509"/>
        <end position="529"/>
    </location>
</feature>
<dbReference type="EMBL" id="PXOG01000341">
    <property type="protein sequence ID" value="RGP60428.1"/>
    <property type="molecule type" value="Genomic_DNA"/>
</dbReference>
<dbReference type="Proteomes" id="UP000266234">
    <property type="component" value="Unassembled WGS sequence"/>
</dbReference>
<accession>A0A395RJX1</accession>
<dbReference type="InterPro" id="IPR008928">
    <property type="entry name" value="6-hairpin_glycosidase_sf"/>
</dbReference>
<dbReference type="GO" id="GO:0005975">
    <property type="term" value="P:carbohydrate metabolic process"/>
    <property type="evidence" value="ECO:0007669"/>
    <property type="project" value="InterPro"/>
</dbReference>